<dbReference type="PANTHER" id="PTHR15913:SF0">
    <property type="entry name" value="MASPARDIN"/>
    <property type="match status" value="1"/>
</dbReference>
<dbReference type="InterPro" id="IPR029058">
    <property type="entry name" value="AB_hydrolase_fold"/>
</dbReference>
<evidence type="ECO:0000256" key="4">
    <source>
        <dbReference type="SAM" id="MobiDB-lite"/>
    </source>
</evidence>
<dbReference type="InterPro" id="IPR000073">
    <property type="entry name" value="AB_hydrolase_1"/>
</dbReference>
<feature type="domain" description="CUE" evidence="5">
    <location>
        <begin position="327"/>
        <end position="370"/>
    </location>
</feature>
<organism evidence="6 7">
    <name type="scientific">Galdieria yellowstonensis</name>
    <dbReference type="NCBI Taxonomy" id="3028027"/>
    <lineage>
        <taxon>Eukaryota</taxon>
        <taxon>Rhodophyta</taxon>
        <taxon>Bangiophyceae</taxon>
        <taxon>Galdieriales</taxon>
        <taxon>Galdieriaceae</taxon>
        <taxon>Galdieria</taxon>
    </lineage>
</organism>
<evidence type="ECO:0000256" key="1">
    <source>
        <dbReference type="ARBA" id="ARBA00004496"/>
    </source>
</evidence>
<dbReference type="GO" id="GO:0005737">
    <property type="term" value="C:cytoplasm"/>
    <property type="evidence" value="ECO:0007669"/>
    <property type="project" value="UniProtKB-SubCell"/>
</dbReference>
<dbReference type="Gene3D" id="1.10.8.10">
    <property type="entry name" value="DNA helicase RuvA subunit, C-terminal domain"/>
    <property type="match status" value="1"/>
</dbReference>
<feature type="compositionally biased region" description="Basic and acidic residues" evidence="4">
    <location>
        <begin position="419"/>
        <end position="429"/>
    </location>
</feature>
<accession>A0AAV9ICL5</accession>
<evidence type="ECO:0000256" key="2">
    <source>
        <dbReference type="ARBA" id="ARBA00020148"/>
    </source>
</evidence>
<dbReference type="Proteomes" id="UP001300502">
    <property type="component" value="Unassembled WGS sequence"/>
</dbReference>
<dbReference type="SUPFAM" id="SSF53474">
    <property type="entry name" value="alpha/beta-Hydrolases"/>
    <property type="match status" value="1"/>
</dbReference>
<evidence type="ECO:0000313" key="6">
    <source>
        <dbReference type="EMBL" id="KAK4525190.1"/>
    </source>
</evidence>
<reference evidence="6 7" key="1">
    <citation type="submission" date="2022-07" db="EMBL/GenBank/DDBJ databases">
        <title>Genome-wide signatures of adaptation to extreme environments.</title>
        <authorList>
            <person name="Cho C.H."/>
            <person name="Yoon H.S."/>
        </authorList>
    </citation>
    <scope>NUCLEOTIDE SEQUENCE [LARGE SCALE GENOMIC DNA]</scope>
    <source>
        <strain evidence="6 7">108.79 E11</strain>
    </source>
</reference>
<feature type="region of interest" description="Disordered" evidence="4">
    <location>
        <begin position="380"/>
        <end position="447"/>
    </location>
</feature>
<feature type="compositionally biased region" description="Polar residues" evidence="4">
    <location>
        <begin position="382"/>
        <end position="396"/>
    </location>
</feature>
<comment type="subcellular location">
    <subcellularLocation>
        <location evidence="1">Cytoplasm</location>
    </subcellularLocation>
</comment>
<gene>
    <name evidence="6" type="ORF">GAYE_SCF08G3096</name>
</gene>
<dbReference type="EMBL" id="JANCYU010000028">
    <property type="protein sequence ID" value="KAK4525190.1"/>
    <property type="molecule type" value="Genomic_DNA"/>
</dbReference>
<dbReference type="SMART" id="SM00546">
    <property type="entry name" value="CUE"/>
    <property type="match status" value="1"/>
</dbReference>
<dbReference type="AlphaFoldDB" id="A0AAV9ICL5"/>
<dbReference type="PROSITE" id="PS51140">
    <property type="entry name" value="CUE"/>
    <property type="match status" value="1"/>
</dbReference>
<dbReference type="Pfam" id="PF00561">
    <property type="entry name" value="Abhydrolase_1"/>
    <property type="match status" value="1"/>
</dbReference>
<name>A0AAV9ICL5_9RHOD</name>
<feature type="compositionally biased region" description="Low complexity" evidence="4">
    <location>
        <begin position="397"/>
        <end position="410"/>
    </location>
</feature>
<dbReference type="Gene3D" id="3.40.50.1820">
    <property type="entry name" value="alpha/beta hydrolase"/>
    <property type="match status" value="1"/>
</dbReference>
<keyword evidence="7" id="KW-1185">Reference proteome</keyword>
<evidence type="ECO:0000256" key="3">
    <source>
        <dbReference type="ARBA" id="ARBA00022490"/>
    </source>
</evidence>
<sequence length="584" mass="64535">MGELLCSDDYANFRAWVPRNVLSIGSTNPKNFVYYDWGPRKVAQEPIICLHAVAGSAEVFFLQILGLAPRGYRVISLEIPSYFSVEEFCQGFQSFLDTLGFKKVHIYGAGLGGFLGLCYASRNSEQVGSLVLTHSFCDTSAVRATFPVSSSVIPWLPEFVLRKFLLERLPKGRMERRVAAATEFVISHIRRCESEQLASRLVLTTVSEKVDKAALQYFSGRVTILSTLDWATGSSLAKQLHKELCEQFSQSRIALMKDGGDFPYLSRSEEVNIHLLVHLRRYAMPPATPLPLPPPARKKDGQPIFRVSKGSVPHLAANDNTGLFTGSDASKVAKLKELLPDYSEQFLEAALLVHHGIVEDTLQSILEGSLPNNFERSKEYVTPQSTTEENNSTPRQSSTEASAAEESLLLPPKQQSRGVVERNPLEYERPTGTAENTFDSAAASPPNALDEQTNQVFLQSHVAQGEVQPLNSDLPQGEGSSLTQPFLPGRVSEHNAFFQSNTYTNDPTSCPAAIDTSSMQTVDLNTQHGTDSSEWLSLQKNDYVNITVDQSKNDSQSSSEVVDPRLLEWKMSAYTSPSFQKAQP</sequence>
<dbReference type="InterPro" id="IPR026151">
    <property type="entry name" value="Maspardin"/>
</dbReference>
<dbReference type="InterPro" id="IPR003892">
    <property type="entry name" value="CUE"/>
</dbReference>
<evidence type="ECO:0000259" key="5">
    <source>
        <dbReference type="PROSITE" id="PS51140"/>
    </source>
</evidence>
<proteinExistence type="predicted"/>
<dbReference type="CDD" id="cd14364">
    <property type="entry name" value="CUE_ASCC2"/>
    <property type="match status" value="1"/>
</dbReference>
<dbReference type="InterPro" id="IPR041800">
    <property type="entry name" value="ASCC2_CUE"/>
</dbReference>
<dbReference type="PANTHER" id="PTHR15913">
    <property type="entry name" value="ACID CLUSTER PROTEIN 33"/>
    <property type="match status" value="1"/>
</dbReference>
<protein>
    <recommendedName>
        <fullName evidence="2">Maspardin</fullName>
    </recommendedName>
</protein>
<dbReference type="GO" id="GO:0043130">
    <property type="term" value="F:ubiquitin binding"/>
    <property type="evidence" value="ECO:0007669"/>
    <property type="project" value="InterPro"/>
</dbReference>
<evidence type="ECO:0000313" key="7">
    <source>
        <dbReference type="Proteomes" id="UP001300502"/>
    </source>
</evidence>
<keyword evidence="3" id="KW-0963">Cytoplasm</keyword>
<comment type="caution">
    <text evidence="6">The sequence shown here is derived from an EMBL/GenBank/DDBJ whole genome shotgun (WGS) entry which is preliminary data.</text>
</comment>